<feature type="transmembrane region" description="Helical" evidence="6">
    <location>
        <begin position="80"/>
        <end position="102"/>
    </location>
</feature>
<accession>A0A2K9P089</accession>
<dbReference type="GeneID" id="98061507"/>
<gene>
    <name evidence="7" type="ORF">B9O19_00074</name>
</gene>
<feature type="transmembrane region" description="Helical" evidence="6">
    <location>
        <begin position="108"/>
        <end position="127"/>
    </location>
</feature>
<dbReference type="KEGG" id="mpec:B9O19_00074"/>
<protein>
    <submittedName>
        <fullName evidence="7">TspO and MBR</fullName>
    </submittedName>
</protein>
<dbReference type="CDD" id="cd15904">
    <property type="entry name" value="TSPO_MBR"/>
    <property type="match status" value="1"/>
</dbReference>
<dbReference type="GO" id="GO:0033013">
    <property type="term" value="P:tetrapyrrole metabolic process"/>
    <property type="evidence" value="ECO:0007669"/>
    <property type="project" value="UniProtKB-ARBA"/>
</dbReference>
<keyword evidence="5 6" id="KW-0472">Membrane</keyword>
<organism evidence="7 8">
    <name type="scientific">Monoglobus pectinilyticus</name>
    <dbReference type="NCBI Taxonomy" id="1981510"/>
    <lineage>
        <taxon>Bacteria</taxon>
        <taxon>Bacillati</taxon>
        <taxon>Bacillota</taxon>
        <taxon>Clostridia</taxon>
        <taxon>Monoglobales</taxon>
        <taxon>Monoglobaceae</taxon>
        <taxon>Monoglobus</taxon>
    </lineage>
</organism>
<keyword evidence="8" id="KW-1185">Reference proteome</keyword>
<comment type="subcellular location">
    <subcellularLocation>
        <location evidence="1">Membrane</location>
        <topology evidence="1">Multi-pass membrane protein</topology>
    </subcellularLocation>
</comment>
<dbReference type="FunFam" id="1.20.1260.100:FF:000001">
    <property type="entry name" value="translocator protein 2"/>
    <property type="match status" value="1"/>
</dbReference>
<keyword evidence="3 6" id="KW-0812">Transmembrane</keyword>
<evidence type="ECO:0000256" key="2">
    <source>
        <dbReference type="ARBA" id="ARBA00007524"/>
    </source>
</evidence>
<proteinExistence type="inferred from homology"/>
<dbReference type="PANTHER" id="PTHR10057:SF0">
    <property type="entry name" value="TRANSLOCATOR PROTEIN"/>
    <property type="match status" value="1"/>
</dbReference>
<name>A0A2K9P089_9FIRM</name>
<dbReference type="PANTHER" id="PTHR10057">
    <property type="entry name" value="PERIPHERAL-TYPE BENZODIAZEPINE RECEPTOR"/>
    <property type="match status" value="1"/>
</dbReference>
<feature type="transmembrane region" description="Helical" evidence="6">
    <location>
        <begin position="134"/>
        <end position="157"/>
    </location>
</feature>
<dbReference type="PIRSF" id="PIRSF005859">
    <property type="entry name" value="PBR"/>
    <property type="match status" value="1"/>
</dbReference>
<evidence type="ECO:0000256" key="6">
    <source>
        <dbReference type="SAM" id="Phobius"/>
    </source>
</evidence>
<evidence type="ECO:0000313" key="8">
    <source>
        <dbReference type="Proteomes" id="UP000235589"/>
    </source>
</evidence>
<reference evidence="7 8" key="1">
    <citation type="submission" date="2017-04" db="EMBL/GenBank/DDBJ databases">
        <title>Monoglobus pectinilyticus 14 draft genome.</title>
        <authorList>
            <person name="Kim C."/>
            <person name="Rosendale D.I."/>
            <person name="Kelly W.J."/>
            <person name="Tannock G.W."/>
            <person name="Patchett M.L."/>
            <person name="Jordens J.Z."/>
        </authorList>
    </citation>
    <scope>NUCLEOTIDE SEQUENCE [LARGE SCALE GENOMIC DNA]</scope>
    <source>
        <strain evidence="7 8">14</strain>
    </source>
</reference>
<dbReference type="Gene3D" id="1.20.1260.100">
    <property type="entry name" value="TspO/MBR protein"/>
    <property type="match status" value="1"/>
</dbReference>
<dbReference type="InterPro" id="IPR004307">
    <property type="entry name" value="TspO_MBR"/>
</dbReference>
<dbReference type="Proteomes" id="UP000235589">
    <property type="component" value="Chromosome"/>
</dbReference>
<sequence length="158" mass="17874">MFKTLNLKKLILSFLIPFGVAFLSEILTKNAMEEYANLASPPLSPPGVVFPIVWAVLYFLMSLSLYGIANSTAPQPKKSLCYLIFGLQLFFNFAWTILFFVFGLHTFSAVWLTILIALIILNILAFYRISKASAYMLIPYLLWCIFALYLNIGIAILN</sequence>
<feature type="transmembrane region" description="Helical" evidence="6">
    <location>
        <begin position="47"/>
        <end position="68"/>
    </location>
</feature>
<evidence type="ECO:0000256" key="1">
    <source>
        <dbReference type="ARBA" id="ARBA00004141"/>
    </source>
</evidence>
<dbReference type="AlphaFoldDB" id="A0A2K9P089"/>
<evidence type="ECO:0000313" key="7">
    <source>
        <dbReference type="EMBL" id="AUO18259.1"/>
    </source>
</evidence>
<dbReference type="OrthoDB" id="9795496at2"/>
<dbReference type="RefSeq" id="WP_102364613.1">
    <property type="nucleotide sequence ID" value="NZ_CP020991.1"/>
</dbReference>
<evidence type="ECO:0000256" key="5">
    <source>
        <dbReference type="ARBA" id="ARBA00023136"/>
    </source>
</evidence>
<dbReference type="InterPro" id="IPR038330">
    <property type="entry name" value="TspO/MBR-related_sf"/>
</dbReference>
<comment type="similarity">
    <text evidence="2">Belongs to the TspO/BZRP family.</text>
</comment>
<evidence type="ECO:0000256" key="4">
    <source>
        <dbReference type="ARBA" id="ARBA00022989"/>
    </source>
</evidence>
<dbReference type="Pfam" id="PF03073">
    <property type="entry name" value="TspO_MBR"/>
    <property type="match status" value="1"/>
</dbReference>
<keyword evidence="4 6" id="KW-1133">Transmembrane helix</keyword>
<dbReference type="GO" id="GO:0016020">
    <property type="term" value="C:membrane"/>
    <property type="evidence" value="ECO:0007669"/>
    <property type="project" value="UniProtKB-SubCell"/>
</dbReference>
<dbReference type="EMBL" id="CP020991">
    <property type="protein sequence ID" value="AUO18259.1"/>
    <property type="molecule type" value="Genomic_DNA"/>
</dbReference>
<evidence type="ECO:0000256" key="3">
    <source>
        <dbReference type="ARBA" id="ARBA00022692"/>
    </source>
</evidence>